<dbReference type="Proteomes" id="UP000277633">
    <property type="component" value="Unassembled WGS sequence"/>
</dbReference>
<evidence type="ECO:0000259" key="1">
    <source>
        <dbReference type="Pfam" id="PF23343"/>
    </source>
</evidence>
<sequence length="416" mass="49434">MPKSIRQQLRADLKLYEKSGKKTPLLFLTSFLDKSINLSYICDLYRKSSTILPELQDKDKAVYYRFYRLFKRLEKEGLVVLSKPNNDMIFATAGKAFFDLLKQVQNSNSANTEKKPPFALPTRAREERIEAIKITLNTDMLTLSDKEEIGNYFDDYIDDINDRTIILERLMDEDEYGQRYFFLKYQTRFNSKAKKAELLDKYEAIIEETLARYKVAIHLVLTTDPKRHKSLWHANRHFSPAFNNFMSFLKKRLGYRPDYLTVYEFTKSGLLHAHVLIFGISYLIPHVDITREWEKCNQGSYNYIYALKRTKNGWQYKRERPTDSKKGQTADDYLKKYLKKAQYDDSRLFLYWTFNKRFFTNSRKLNMYVEKCHAALHRFRFVGSFNIFEIPAWVILDIPYNIETEAEPPPLYTNPA</sequence>
<dbReference type="EMBL" id="QMWO01000139">
    <property type="protein sequence ID" value="RLG68572.1"/>
    <property type="molecule type" value="Genomic_DNA"/>
</dbReference>
<name>A0A497JFE1_9ARCH</name>
<evidence type="ECO:0000313" key="3">
    <source>
        <dbReference type="Proteomes" id="UP000277633"/>
    </source>
</evidence>
<reference evidence="2 3" key="1">
    <citation type="submission" date="2018-06" db="EMBL/GenBank/DDBJ databases">
        <title>Extensive metabolic versatility and redundancy in microbially diverse, dynamic hydrothermal sediments.</title>
        <authorList>
            <person name="Dombrowski N."/>
            <person name="Teske A."/>
            <person name="Baker B.J."/>
        </authorList>
    </citation>
    <scope>NUCLEOTIDE SEQUENCE [LARGE SCALE GENOMIC DNA]</scope>
    <source>
        <strain evidence="2">B9_G13</strain>
    </source>
</reference>
<organism evidence="2 3">
    <name type="scientific">Candidatus Iainarchaeum sp</name>
    <dbReference type="NCBI Taxonomy" id="3101447"/>
    <lineage>
        <taxon>Archaea</taxon>
        <taxon>Candidatus Iainarchaeota</taxon>
        <taxon>Candidatus Iainarchaeia</taxon>
        <taxon>Candidatus Iainarchaeales</taxon>
        <taxon>Candidatus Iainarchaeaceae</taxon>
        <taxon>Candidatus Iainarchaeum</taxon>
    </lineage>
</organism>
<gene>
    <name evidence="2" type="ORF">DRO07_03330</name>
</gene>
<protein>
    <recommendedName>
        <fullName evidence="1">Replication-associated protein ORF2/G2P domain-containing protein</fullName>
    </recommendedName>
</protein>
<accession>A0A497JFE1</accession>
<dbReference type="AlphaFoldDB" id="A0A497JFE1"/>
<feature type="domain" description="Replication-associated protein ORF2/G2P" evidence="1">
    <location>
        <begin position="221"/>
        <end position="341"/>
    </location>
</feature>
<dbReference type="InterPro" id="IPR056906">
    <property type="entry name" value="ORF2/G2P_dom"/>
</dbReference>
<evidence type="ECO:0000313" key="2">
    <source>
        <dbReference type="EMBL" id="RLG68572.1"/>
    </source>
</evidence>
<dbReference type="Pfam" id="PF23343">
    <property type="entry name" value="REP_ORF2-G2P"/>
    <property type="match status" value="1"/>
</dbReference>
<proteinExistence type="predicted"/>
<comment type="caution">
    <text evidence="2">The sequence shown here is derived from an EMBL/GenBank/DDBJ whole genome shotgun (WGS) entry which is preliminary data.</text>
</comment>